<feature type="transmembrane region" description="Helical" evidence="1">
    <location>
        <begin position="12"/>
        <end position="35"/>
    </location>
</feature>
<feature type="transmembrane region" description="Helical" evidence="1">
    <location>
        <begin position="83"/>
        <end position="108"/>
    </location>
</feature>
<dbReference type="Pfam" id="PF20152">
    <property type="entry name" value="DUF6534"/>
    <property type="match status" value="1"/>
</dbReference>
<keyword evidence="1" id="KW-0472">Membrane</keyword>
<evidence type="ECO:0000313" key="4">
    <source>
        <dbReference type="Proteomes" id="UP000017559"/>
    </source>
</evidence>
<dbReference type="PANTHER" id="PTHR40465:SF1">
    <property type="entry name" value="DUF6534 DOMAIN-CONTAINING PROTEIN"/>
    <property type="match status" value="1"/>
</dbReference>
<protein>
    <recommendedName>
        <fullName evidence="2">DUF6534 domain-containing protein</fullName>
    </recommendedName>
</protein>
<keyword evidence="1" id="KW-0812">Transmembrane</keyword>
<dbReference type="OrthoDB" id="3206554at2759"/>
<feature type="transmembrane region" description="Helical" evidence="1">
    <location>
        <begin position="157"/>
        <end position="182"/>
    </location>
</feature>
<gene>
    <name evidence="3" type="ORF">Moror_8449</name>
</gene>
<dbReference type="HOGENOM" id="CLU_046025_0_0_1"/>
<feature type="transmembrane region" description="Helical" evidence="1">
    <location>
        <begin position="230"/>
        <end position="251"/>
    </location>
</feature>
<dbReference type="PANTHER" id="PTHR40465">
    <property type="entry name" value="CHROMOSOME 1, WHOLE GENOME SHOTGUN SEQUENCE"/>
    <property type="match status" value="1"/>
</dbReference>
<organism evidence="3 4">
    <name type="scientific">Moniliophthora roreri (strain MCA 2997)</name>
    <name type="common">Cocoa frosty pod rot fungus</name>
    <name type="synonym">Crinipellis roreri</name>
    <dbReference type="NCBI Taxonomy" id="1381753"/>
    <lineage>
        <taxon>Eukaryota</taxon>
        <taxon>Fungi</taxon>
        <taxon>Dikarya</taxon>
        <taxon>Basidiomycota</taxon>
        <taxon>Agaricomycotina</taxon>
        <taxon>Agaricomycetes</taxon>
        <taxon>Agaricomycetidae</taxon>
        <taxon>Agaricales</taxon>
        <taxon>Marasmiineae</taxon>
        <taxon>Marasmiaceae</taxon>
        <taxon>Moniliophthora</taxon>
    </lineage>
</organism>
<comment type="caution">
    <text evidence="3">The sequence shown here is derived from an EMBL/GenBank/DDBJ whole genome shotgun (WGS) entry which is preliminary data.</text>
</comment>
<keyword evidence="4" id="KW-1185">Reference proteome</keyword>
<evidence type="ECO:0000256" key="1">
    <source>
        <dbReference type="SAM" id="Phobius"/>
    </source>
</evidence>
<dbReference type="InterPro" id="IPR045339">
    <property type="entry name" value="DUF6534"/>
</dbReference>
<sequence length="315" mass="34762">MSLSALPATYGALLLGSLIASALSGAVVIHTILYFRVYPSDPPRFKALVILIWVLDTCHTSFIWSALWAFFVNFYGQIDKIDYVPQTLALSILATATLTFCVHCFFALRLFRLSGGNWMLTAPVVILALLRLGTAAASTAELLILHSLSEFVDRDGWIFTLGLSSSSAVDVIITASLVFYLWKSGRGSLGRTSVVIDTLIKYTFETASLTSASTIICMICWVTMPSNLIFMGLHFFIGKLYALSLLVTLNIKSEIRGKFRSRELFPSITQGPSSGDRRITQAFVMSTSKSEIVNPKGTMTEFEVNIERSIQYSKD</sequence>
<accession>V2XR89</accession>
<name>V2XR89_MONRO</name>
<proteinExistence type="predicted"/>
<feature type="domain" description="DUF6534" evidence="2">
    <location>
        <begin position="166"/>
        <end position="252"/>
    </location>
</feature>
<dbReference type="Proteomes" id="UP000017559">
    <property type="component" value="Unassembled WGS sequence"/>
</dbReference>
<keyword evidence="1" id="KW-1133">Transmembrane helix</keyword>
<feature type="transmembrane region" description="Helical" evidence="1">
    <location>
        <begin position="202"/>
        <end position="224"/>
    </location>
</feature>
<dbReference type="EMBL" id="AWSO01002131">
    <property type="protein sequence ID" value="ESK81974.1"/>
    <property type="molecule type" value="Genomic_DNA"/>
</dbReference>
<dbReference type="AlphaFoldDB" id="V2XR89"/>
<reference evidence="3 4" key="1">
    <citation type="journal article" date="2014" name="BMC Genomics">
        <title>Genome and secretome analysis of the hemibiotrophic fungal pathogen, Moniliophthora roreri, which causes frosty pod rot disease of cacao: mechanisms of the biotrophic and necrotrophic phases.</title>
        <authorList>
            <person name="Meinhardt L.W."/>
            <person name="Costa G.G.L."/>
            <person name="Thomazella D.P.T."/>
            <person name="Teixeira P.J.P.L."/>
            <person name="Carazzolle M.F."/>
            <person name="Schuster S.C."/>
            <person name="Carlson J.E."/>
            <person name="Guiltinan M.J."/>
            <person name="Mieczkowski P."/>
            <person name="Farmer A."/>
            <person name="Ramaraj T."/>
            <person name="Crozier J."/>
            <person name="Davis R.E."/>
            <person name="Shao J."/>
            <person name="Melnick R.L."/>
            <person name="Pereira G.A.G."/>
            <person name="Bailey B.A."/>
        </authorList>
    </citation>
    <scope>NUCLEOTIDE SEQUENCE [LARGE SCALE GENOMIC DNA]</scope>
    <source>
        <strain evidence="3 4">MCA 2997</strain>
    </source>
</reference>
<dbReference type="KEGG" id="mrr:Moror_8449"/>
<feature type="transmembrane region" description="Helical" evidence="1">
    <location>
        <begin position="120"/>
        <end position="145"/>
    </location>
</feature>
<feature type="transmembrane region" description="Helical" evidence="1">
    <location>
        <begin position="47"/>
        <end position="71"/>
    </location>
</feature>
<evidence type="ECO:0000259" key="2">
    <source>
        <dbReference type="Pfam" id="PF20152"/>
    </source>
</evidence>
<evidence type="ECO:0000313" key="3">
    <source>
        <dbReference type="EMBL" id="ESK81974.1"/>
    </source>
</evidence>